<dbReference type="STRING" id="28573.A0A0U1LYB4"/>
<evidence type="ECO:0000259" key="2">
    <source>
        <dbReference type="Pfam" id="PF02036"/>
    </source>
</evidence>
<sequence length="707" mass="78210">MTSFASFWQTDLTRDALLDTLDKSDLANLRLVCRAFGPPAARYLFRETEISFQSSTFTKPSRMAALERVGANIKTLTFRLSHNAETFLPPLVDPETGEEQVFVYTPQHHHQQQQQQHQNQPHQASSPVNEAKYGSWEMTDLLVKQYPPLFHAATNVPSFVRAFNCMTALRHLKIVCDGQAPTHRYRRSVVDYALISLRIAVEQAPQLSDRLESLSLLPIHPGGIMHLRPTVMGIGVSPNGRKRWARIRNLAIQMESFPYEGGESTTDQLKILHNYLQSFSKVHSFAFRWKGEQKGPCPMSLATETAVCQPSASQNACPKTYAQNGLRALKFANLRYLELGNVLLDAFQVSDIMAEHKDTLGEFEFEGVALRSGTWDDAFAPLRKAQKGDGGELKQGEKGKHQTESMEVPFMLDPLDRTTSSSSSQQKKKKKTKKRRRKANLPDINSSLFASTAALLWEDQEQPNPKLRALHKGVSQLARSRARTDHMKKTLWSSVFCWRSRVTLARSGSAASAVTCRVRTSPPGLASHHSFTTRASKSTGDKAHFTLDLCRVILEQTTFSLSLDLSSSLENSTQHITSAMSVKNPDFPASAAFDAINEALTDEAQRKDAIKQAAGVYAFTLTNAAGKEASWHIDLKQTGKVGTGAAPAGGKADVTLVLSEDDFSSLVAGKANAQRLFMGGKLKIKGNIMKATKLDPVLKKAQTKAKL</sequence>
<dbReference type="Pfam" id="PF02036">
    <property type="entry name" value="SCP2"/>
    <property type="match status" value="1"/>
</dbReference>
<dbReference type="PANTHER" id="PTHR10094">
    <property type="entry name" value="STEROL CARRIER PROTEIN 2 SCP-2 FAMILY PROTEIN"/>
    <property type="match status" value="1"/>
</dbReference>
<feature type="compositionally biased region" description="Basic residues" evidence="1">
    <location>
        <begin position="426"/>
        <end position="439"/>
    </location>
</feature>
<dbReference type="InterPro" id="IPR003033">
    <property type="entry name" value="SCP2_sterol-bd_dom"/>
</dbReference>
<dbReference type="PANTHER" id="PTHR10094:SF25">
    <property type="entry name" value="SCP2 STEROL-BINDING DOMAIN-CONTAINING PROTEIN 1"/>
    <property type="match status" value="1"/>
</dbReference>
<feature type="compositionally biased region" description="Low complexity" evidence="1">
    <location>
        <begin position="112"/>
        <end position="123"/>
    </location>
</feature>
<feature type="region of interest" description="Disordered" evidence="1">
    <location>
        <begin position="106"/>
        <end position="128"/>
    </location>
</feature>
<evidence type="ECO:0000313" key="4">
    <source>
        <dbReference type="Proteomes" id="UP000054383"/>
    </source>
</evidence>
<dbReference type="OrthoDB" id="5327538at2759"/>
<accession>A0A0U1LYB4</accession>
<dbReference type="EMBL" id="CVMT01000003">
    <property type="protein sequence ID" value="CRG87826.1"/>
    <property type="molecule type" value="Genomic_DNA"/>
</dbReference>
<dbReference type="InterPro" id="IPR036527">
    <property type="entry name" value="SCP2_sterol-bd_dom_sf"/>
</dbReference>
<feature type="domain" description="SCP2" evidence="2">
    <location>
        <begin position="596"/>
        <end position="699"/>
    </location>
</feature>
<feature type="compositionally biased region" description="Basic and acidic residues" evidence="1">
    <location>
        <begin position="386"/>
        <end position="404"/>
    </location>
</feature>
<dbReference type="SUPFAM" id="SSF55718">
    <property type="entry name" value="SCP-like"/>
    <property type="match status" value="1"/>
</dbReference>
<dbReference type="GO" id="GO:0005829">
    <property type="term" value="C:cytosol"/>
    <property type="evidence" value="ECO:0007669"/>
    <property type="project" value="TreeGrafter"/>
</dbReference>
<name>A0A0U1LYB4_TALIS</name>
<dbReference type="Proteomes" id="UP000054383">
    <property type="component" value="Unassembled WGS sequence"/>
</dbReference>
<dbReference type="FunFam" id="3.30.1050.10:FF:000001">
    <property type="entry name" value="Putative Non-specific lipid-transfer protein"/>
    <property type="match status" value="1"/>
</dbReference>
<gene>
    <name evidence="3" type="ORF">PISL3812_04847</name>
</gene>
<dbReference type="Gene3D" id="3.30.1050.10">
    <property type="entry name" value="SCP2 sterol-binding domain"/>
    <property type="match status" value="1"/>
</dbReference>
<organism evidence="3 4">
    <name type="scientific">Talaromyces islandicus</name>
    <name type="common">Penicillium islandicum</name>
    <dbReference type="NCBI Taxonomy" id="28573"/>
    <lineage>
        <taxon>Eukaryota</taxon>
        <taxon>Fungi</taxon>
        <taxon>Dikarya</taxon>
        <taxon>Ascomycota</taxon>
        <taxon>Pezizomycotina</taxon>
        <taxon>Eurotiomycetes</taxon>
        <taxon>Eurotiomycetidae</taxon>
        <taxon>Eurotiales</taxon>
        <taxon>Trichocomaceae</taxon>
        <taxon>Talaromyces</taxon>
        <taxon>Talaromyces sect. Islandici</taxon>
    </lineage>
</organism>
<dbReference type="AlphaFoldDB" id="A0A0U1LYB4"/>
<evidence type="ECO:0000313" key="3">
    <source>
        <dbReference type="EMBL" id="CRG87826.1"/>
    </source>
</evidence>
<proteinExistence type="predicted"/>
<reference evidence="3 4" key="1">
    <citation type="submission" date="2015-04" db="EMBL/GenBank/DDBJ databases">
        <authorList>
            <person name="Syromyatnikov M.Y."/>
            <person name="Popov V.N."/>
        </authorList>
    </citation>
    <scope>NUCLEOTIDE SEQUENCE [LARGE SCALE GENOMIC DNA]</scope>
    <source>
        <strain evidence="3">WF-38-12</strain>
    </source>
</reference>
<protein>
    <submittedName>
        <fullName evidence="3">Fatty acid-binding protein</fullName>
    </submittedName>
</protein>
<keyword evidence="4" id="KW-1185">Reference proteome</keyword>
<evidence type="ECO:0000256" key="1">
    <source>
        <dbReference type="SAM" id="MobiDB-lite"/>
    </source>
</evidence>
<feature type="region of interest" description="Disordered" evidence="1">
    <location>
        <begin position="384"/>
        <end position="443"/>
    </location>
</feature>